<dbReference type="RefSeq" id="WP_264750131.1">
    <property type="nucleotide sequence ID" value="NZ_JAPDHW010000006.1"/>
</dbReference>
<evidence type="ECO:0000313" key="1">
    <source>
        <dbReference type="EMBL" id="MCW3168949.1"/>
    </source>
</evidence>
<gene>
    <name evidence="1" type="ORF">OMO38_10485</name>
</gene>
<protein>
    <recommendedName>
        <fullName evidence="3">Lipoprotein</fullName>
    </recommendedName>
</protein>
<proteinExistence type="predicted"/>
<organism evidence="1 2">
    <name type="scientific">Chryseobacterium kimseyorum</name>
    <dbReference type="NCBI Taxonomy" id="2984028"/>
    <lineage>
        <taxon>Bacteria</taxon>
        <taxon>Pseudomonadati</taxon>
        <taxon>Bacteroidota</taxon>
        <taxon>Flavobacteriia</taxon>
        <taxon>Flavobacteriales</taxon>
        <taxon>Weeksellaceae</taxon>
        <taxon>Chryseobacterium group</taxon>
        <taxon>Chryseobacterium</taxon>
    </lineage>
</organism>
<sequence>MKIISLIMGLGFALLSCSEKKDITVGKTNVAGDSLISQMDNENTIPQETAEEKRIREVEAEQIRKEEEINELYESNSLQTGSTPYAEYYGGNSACEDEGCSKIKVTTSNSDVVVTIKKNNEVVRHAYIQAGDSYTFSFPNGTYQAFFYYGKGWNPEKPMKNGEVKGGFISNTEVGKDDPQSLYNNILEYQLVLQQDGNFSTKPSNVEEAL</sequence>
<name>A0ABT3HYS5_9FLAO</name>
<dbReference type="Proteomes" id="UP001163731">
    <property type="component" value="Unassembled WGS sequence"/>
</dbReference>
<evidence type="ECO:0008006" key="3">
    <source>
        <dbReference type="Google" id="ProtNLM"/>
    </source>
</evidence>
<evidence type="ECO:0000313" key="2">
    <source>
        <dbReference type="Proteomes" id="UP001163731"/>
    </source>
</evidence>
<comment type="caution">
    <text evidence="1">The sequence shown here is derived from an EMBL/GenBank/DDBJ whole genome shotgun (WGS) entry which is preliminary data.</text>
</comment>
<keyword evidence="2" id="KW-1185">Reference proteome</keyword>
<dbReference type="EMBL" id="JAPDHW010000006">
    <property type="protein sequence ID" value="MCW3168949.1"/>
    <property type="molecule type" value="Genomic_DNA"/>
</dbReference>
<accession>A0ABT3HYS5</accession>
<reference evidence="1" key="1">
    <citation type="submission" date="2022-10" db="EMBL/GenBank/DDBJ databases">
        <title>Chryseobacterium babae sp. nov. isolated from the gut of the beetle Oryctes rhinoceros, and Chryseobacterium kimseyorum sp. nov., isolated from a stick insect rearing cage.</title>
        <authorList>
            <person name="Shelomi M."/>
            <person name="Han C.-J."/>
            <person name="Chen W.-M."/>
            <person name="Chen H.-K."/>
            <person name="Liaw S.-J."/>
            <person name="Muhle E."/>
            <person name="Clermont D."/>
        </authorList>
    </citation>
    <scope>NUCLEOTIDE SEQUENCE</scope>
    <source>
        <strain evidence="1">09-1422</strain>
    </source>
</reference>
<dbReference type="PROSITE" id="PS51257">
    <property type="entry name" value="PROKAR_LIPOPROTEIN"/>
    <property type="match status" value="1"/>
</dbReference>